<dbReference type="EMBL" id="JBHLTS010000015">
    <property type="protein sequence ID" value="MFC0513526.1"/>
    <property type="molecule type" value="Genomic_DNA"/>
</dbReference>
<dbReference type="RefSeq" id="WP_377021390.1">
    <property type="nucleotide sequence ID" value="NZ_JBHLTS010000015.1"/>
</dbReference>
<evidence type="ECO:0000313" key="2">
    <source>
        <dbReference type="Proteomes" id="UP001589828"/>
    </source>
</evidence>
<accession>A0ABV6L1C6</accession>
<gene>
    <name evidence="1" type="ORF">ACFFGT_04915</name>
</gene>
<evidence type="ECO:0008006" key="3">
    <source>
        <dbReference type="Google" id="ProtNLM"/>
    </source>
</evidence>
<proteinExistence type="predicted"/>
<evidence type="ECO:0000313" key="1">
    <source>
        <dbReference type="EMBL" id="MFC0513526.1"/>
    </source>
</evidence>
<sequence>MITDEVHDGSVKTCLECGKPLGTGRSDRKFCNDICRTAFNNRRRLETMPVSLSSGESDSFELREAQDMRQIIKIQEILLENRFKLFKMIGPGDFMILLTDFYGYNINLKYFTNEYKDTDRDLVFRMCFDYGYHIDGNMVYLIYNGMEIYHN</sequence>
<name>A0ABV6L1C6_9SPHI</name>
<reference evidence="1 2" key="1">
    <citation type="submission" date="2024-09" db="EMBL/GenBank/DDBJ databases">
        <authorList>
            <person name="Sun Q."/>
            <person name="Mori K."/>
        </authorList>
    </citation>
    <scope>NUCLEOTIDE SEQUENCE [LARGE SCALE GENOMIC DNA]</scope>
    <source>
        <strain evidence="1 2">NCAIM B.02415</strain>
    </source>
</reference>
<keyword evidence="2" id="KW-1185">Reference proteome</keyword>
<comment type="caution">
    <text evidence="1">The sequence shown here is derived from an EMBL/GenBank/DDBJ whole genome shotgun (WGS) entry which is preliminary data.</text>
</comment>
<dbReference type="Proteomes" id="UP001589828">
    <property type="component" value="Unassembled WGS sequence"/>
</dbReference>
<protein>
    <recommendedName>
        <fullName evidence="3">DUF2116 family Zn-ribbon domain-containing protein</fullName>
    </recommendedName>
</protein>
<organism evidence="1 2">
    <name type="scientific">Mucilaginibacter angelicae</name>
    <dbReference type="NCBI Taxonomy" id="869718"/>
    <lineage>
        <taxon>Bacteria</taxon>
        <taxon>Pseudomonadati</taxon>
        <taxon>Bacteroidota</taxon>
        <taxon>Sphingobacteriia</taxon>
        <taxon>Sphingobacteriales</taxon>
        <taxon>Sphingobacteriaceae</taxon>
        <taxon>Mucilaginibacter</taxon>
    </lineage>
</organism>